<dbReference type="EMBL" id="JAAMPC010000505">
    <property type="protein sequence ID" value="KAG2242407.1"/>
    <property type="molecule type" value="Genomic_DNA"/>
</dbReference>
<feature type="compositionally biased region" description="Basic and acidic residues" evidence="1">
    <location>
        <begin position="174"/>
        <end position="195"/>
    </location>
</feature>
<gene>
    <name evidence="2" type="ORF">Bca52824_095751</name>
</gene>
<sequence>MQAGVPASFAIIAIVLPYPDAVEFGLPNDRPFINPLAPFPEDIIVVRDLLRNGPFFWTSFTPKRVRKALRFVQPGPALVADTGSGSESDDQNPIEAPTADGIEPCYGDGSGSARSLFGFDDFFADLPRVLMLLLYERIGEAREFAEGSRIINGRRRRDLASHARDVGGERQLLRDHRGPSISGKERQEGNRRGDEDFVPLNSRLSMGTSRMPLPWWVTFVSAAVRSEVFGGRADDYRLRRNELDEEWDE</sequence>
<comment type="caution">
    <text evidence="2">The sequence shown here is derived from an EMBL/GenBank/DDBJ whole genome shotgun (WGS) entry which is preliminary data.</text>
</comment>
<reference evidence="2 3" key="1">
    <citation type="submission" date="2020-02" db="EMBL/GenBank/DDBJ databases">
        <authorList>
            <person name="Ma Q."/>
            <person name="Huang Y."/>
            <person name="Song X."/>
            <person name="Pei D."/>
        </authorList>
    </citation>
    <scope>NUCLEOTIDE SEQUENCE [LARGE SCALE GENOMIC DNA]</scope>
    <source>
        <strain evidence="2">Sxm20200214</strain>
        <tissue evidence="2">Leaf</tissue>
    </source>
</reference>
<feature type="region of interest" description="Disordered" evidence="1">
    <location>
        <begin position="174"/>
        <end position="198"/>
    </location>
</feature>
<dbReference type="AlphaFoldDB" id="A0A8X7P147"/>
<evidence type="ECO:0000256" key="1">
    <source>
        <dbReference type="SAM" id="MobiDB-lite"/>
    </source>
</evidence>
<dbReference type="Proteomes" id="UP000886595">
    <property type="component" value="Unassembled WGS sequence"/>
</dbReference>
<organism evidence="2 3">
    <name type="scientific">Brassica carinata</name>
    <name type="common">Ethiopian mustard</name>
    <name type="synonym">Abyssinian cabbage</name>
    <dbReference type="NCBI Taxonomy" id="52824"/>
    <lineage>
        <taxon>Eukaryota</taxon>
        <taxon>Viridiplantae</taxon>
        <taxon>Streptophyta</taxon>
        <taxon>Embryophyta</taxon>
        <taxon>Tracheophyta</taxon>
        <taxon>Spermatophyta</taxon>
        <taxon>Magnoliopsida</taxon>
        <taxon>eudicotyledons</taxon>
        <taxon>Gunneridae</taxon>
        <taxon>Pentapetalae</taxon>
        <taxon>rosids</taxon>
        <taxon>malvids</taxon>
        <taxon>Brassicales</taxon>
        <taxon>Brassicaceae</taxon>
        <taxon>Brassiceae</taxon>
        <taxon>Brassica</taxon>
    </lineage>
</organism>
<evidence type="ECO:0000313" key="2">
    <source>
        <dbReference type="EMBL" id="KAG2242407.1"/>
    </source>
</evidence>
<name>A0A8X7P147_BRACI</name>
<keyword evidence="3" id="KW-1185">Reference proteome</keyword>
<accession>A0A8X7P147</accession>
<protein>
    <submittedName>
        <fullName evidence="2">Uncharacterized protein</fullName>
    </submittedName>
</protein>
<evidence type="ECO:0000313" key="3">
    <source>
        <dbReference type="Proteomes" id="UP000886595"/>
    </source>
</evidence>
<proteinExistence type="predicted"/>